<keyword evidence="10" id="KW-1185">Reference proteome</keyword>
<keyword evidence="6 8" id="KW-0539">Nucleus</keyword>
<evidence type="ECO:0000256" key="7">
    <source>
        <dbReference type="ARBA" id="ARBA00023269"/>
    </source>
</evidence>
<dbReference type="InterPro" id="IPR001951">
    <property type="entry name" value="Histone_H4"/>
</dbReference>
<dbReference type="GO" id="GO:0005634">
    <property type="term" value="C:nucleus"/>
    <property type="evidence" value="ECO:0007669"/>
    <property type="project" value="UniProtKB-SubCell"/>
</dbReference>
<evidence type="ECO:0000256" key="4">
    <source>
        <dbReference type="ARBA" id="ARBA00022454"/>
    </source>
</evidence>
<comment type="subcellular location">
    <subcellularLocation>
        <location evidence="2">Chromosome</location>
    </subcellularLocation>
    <subcellularLocation>
        <location evidence="1">Nucleus</location>
    </subcellularLocation>
</comment>
<dbReference type="PRINTS" id="PR00623">
    <property type="entry name" value="HISTONEH4"/>
</dbReference>
<dbReference type="SMART" id="SM00417">
    <property type="entry name" value="H4"/>
    <property type="match status" value="1"/>
</dbReference>
<dbReference type="GO" id="GO:0003677">
    <property type="term" value="F:DNA binding"/>
    <property type="evidence" value="ECO:0007669"/>
    <property type="project" value="UniProtKB-KW"/>
</dbReference>
<dbReference type="AlphaFoldDB" id="A0A8H7E7I2"/>
<keyword evidence="7 8" id="KW-0544">Nucleosome core</keyword>
<evidence type="ECO:0000256" key="6">
    <source>
        <dbReference type="ARBA" id="ARBA00023242"/>
    </source>
</evidence>
<dbReference type="Proteomes" id="UP000606974">
    <property type="component" value="Unassembled WGS sequence"/>
</dbReference>
<dbReference type="PANTHER" id="PTHR10484">
    <property type="entry name" value="HISTONE H4"/>
    <property type="match status" value="1"/>
</dbReference>
<comment type="subunit">
    <text evidence="8">The nucleosome is a histone octamer containing two molecules each of H2A, H2B, H3 and H4 assembled in one H3-H4 heterotetramer and two H2A-H2B heterodimers. The octamer wraps approximately 147 bp of DNA.</text>
</comment>
<proteinExistence type="inferred from homology"/>
<dbReference type="Gene3D" id="1.10.20.10">
    <property type="entry name" value="Histone, subunit A"/>
    <property type="match status" value="1"/>
</dbReference>
<evidence type="ECO:0000313" key="10">
    <source>
        <dbReference type="Proteomes" id="UP000606974"/>
    </source>
</evidence>
<comment type="similarity">
    <text evidence="3 8">Belongs to the histone H4 family.</text>
</comment>
<dbReference type="InterPro" id="IPR009072">
    <property type="entry name" value="Histone-fold"/>
</dbReference>
<evidence type="ECO:0000256" key="2">
    <source>
        <dbReference type="ARBA" id="ARBA00004286"/>
    </source>
</evidence>
<dbReference type="SUPFAM" id="SSF47113">
    <property type="entry name" value="Histone-fold"/>
    <property type="match status" value="1"/>
</dbReference>
<dbReference type="GO" id="GO:0000786">
    <property type="term" value="C:nucleosome"/>
    <property type="evidence" value="ECO:0007669"/>
    <property type="project" value="UniProtKB-KW"/>
</dbReference>
<dbReference type="GO" id="GO:0030527">
    <property type="term" value="F:structural constituent of chromatin"/>
    <property type="evidence" value="ECO:0007669"/>
    <property type="project" value="InterPro"/>
</dbReference>
<comment type="function">
    <text evidence="8">Core component of nucleosome. Nucleosomes wrap and compact DNA into chromatin, limiting DNA accessibility to the cellular machineries which require DNA as a template. Histones thereby play a central role in transcription regulation, DNA repair, DNA replication and chromosomal stability. DNA accessibility is regulated via a complex set of post-translational modifications of histones, also called histone code, and nucleosome remodeling.</text>
</comment>
<evidence type="ECO:0000256" key="1">
    <source>
        <dbReference type="ARBA" id="ARBA00004123"/>
    </source>
</evidence>
<name>A0A8H7E7I2_9EURO</name>
<dbReference type="OrthoDB" id="4341621at2759"/>
<gene>
    <name evidence="9" type="ORF">GJ744_002319</name>
</gene>
<protein>
    <recommendedName>
        <fullName evidence="8">Histone H4</fullName>
    </recommendedName>
</protein>
<organism evidence="9 10">
    <name type="scientific">Endocarpon pusillum</name>
    <dbReference type="NCBI Taxonomy" id="364733"/>
    <lineage>
        <taxon>Eukaryota</taxon>
        <taxon>Fungi</taxon>
        <taxon>Dikarya</taxon>
        <taxon>Ascomycota</taxon>
        <taxon>Pezizomycotina</taxon>
        <taxon>Eurotiomycetes</taxon>
        <taxon>Chaetothyriomycetidae</taxon>
        <taxon>Verrucariales</taxon>
        <taxon>Verrucariaceae</taxon>
        <taxon>Endocarpon</taxon>
    </lineage>
</organism>
<dbReference type="GO" id="GO:0046982">
    <property type="term" value="F:protein heterodimerization activity"/>
    <property type="evidence" value="ECO:0007669"/>
    <property type="project" value="InterPro"/>
</dbReference>
<sequence>MSNRQMTWTNLPVGVGHGQGLAHRGPSGLGGFSSSVPRRRRYKLCRDNIRGVTNPAIRRLARRGGIQRIRYEIYNDVRAVLKDWLSDVLKHICHVVEHGRRKTITSTDVVWVLNRRGTPIYGFDRSKVQHRSGRH</sequence>
<evidence type="ECO:0000256" key="8">
    <source>
        <dbReference type="RuleBase" id="RU000528"/>
    </source>
</evidence>
<evidence type="ECO:0000313" key="9">
    <source>
        <dbReference type="EMBL" id="KAF7512157.1"/>
    </source>
</evidence>
<comment type="caution">
    <text evidence="9">The sequence shown here is derived from an EMBL/GenBank/DDBJ whole genome shotgun (WGS) entry which is preliminary data.</text>
</comment>
<reference evidence="9" key="1">
    <citation type="submission" date="2020-02" db="EMBL/GenBank/DDBJ databases">
        <authorList>
            <person name="Palmer J.M."/>
        </authorList>
    </citation>
    <scope>NUCLEOTIDE SEQUENCE</scope>
    <source>
        <strain evidence="9">EPUS1.4</strain>
        <tissue evidence="9">Thallus</tissue>
    </source>
</reference>
<dbReference type="CDD" id="cd22912">
    <property type="entry name" value="HFD_H4"/>
    <property type="match status" value="1"/>
</dbReference>
<accession>A0A8H7E7I2</accession>
<evidence type="ECO:0000256" key="3">
    <source>
        <dbReference type="ARBA" id="ARBA00006564"/>
    </source>
</evidence>
<keyword evidence="5 8" id="KW-0238">DNA-binding</keyword>
<keyword evidence="4 8" id="KW-0158">Chromosome</keyword>
<dbReference type="EMBL" id="JAACFV010000014">
    <property type="protein sequence ID" value="KAF7512157.1"/>
    <property type="molecule type" value="Genomic_DNA"/>
</dbReference>
<evidence type="ECO:0000256" key="5">
    <source>
        <dbReference type="ARBA" id="ARBA00023125"/>
    </source>
</evidence>